<dbReference type="GO" id="GO:0046353">
    <property type="term" value="F:aminoglycoside 3-N-acetyltransferase activity"/>
    <property type="evidence" value="ECO:0007669"/>
    <property type="project" value="UniProtKB-EC"/>
</dbReference>
<dbReference type="GO" id="GO:0046677">
    <property type="term" value="P:response to antibiotic"/>
    <property type="evidence" value="ECO:0007669"/>
    <property type="project" value="UniProtKB-KW"/>
</dbReference>
<keyword evidence="3 4" id="KW-0012">Acyltransferase</keyword>
<dbReference type="SUPFAM" id="SSF110710">
    <property type="entry name" value="TTHA0583/YokD-like"/>
    <property type="match status" value="1"/>
</dbReference>
<dbReference type="EMBL" id="JACNJN010000137">
    <property type="protein sequence ID" value="MBC8336042.1"/>
    <property type="molecule type" value="Genomic_DNA"/>
</dbReference>
<dbReference type="InterPro" id="IPR003679">
    <property type="entry name" value="Amioglycoside_AcTrfase"/>
</dbReference>
<comment type="caution">
    <text evidence="5">The sequence shown here is derived from an EMBL/GenBank/DDBJ whole genome shotgun (WGS) entry which is preliminary data.</text>
</comment>
<accession>A0A8J6TJY2</accession>
<sequence length="251" mass="28267">MGLISKQLLSGFQNLGVKAGDTLLVHSSYKSLGDVDGGPQAVIDALLEALGEDGTLLMPTFNFDFCKGVGWDVRLTPSQMGYMTNLVRLDPRASRVFHPIYSFAVIGKYAETFGNLRYKSSYGANSAFAKLRELDGKIMVIGLSYNDSMTFFHHVEELEGVDYRFLKDFTGNITDWDGNTTVDTYQMLVRDLDMGVHTMVDPMGALLEEAEIIKSRKIGEADVKLMKANEVYEFTLREMKRDPYLLYYIEK</sequence>
<protein>
    <recommendedName>
        <fullName evidence="4">Aminoglycoside N(3)-acetyltransferase</fullName>
        <ecNumber evidence="4">2.3.1.-</ecNumber>
    </recommendedName>
</protein>
<dbReference type="AlphaFoldDB" id="A0A8J6TJY2"/>
<evidence type="ECO:0000256" key="2">
    <source>
        <dbReference type="ARBA" id="ARBA00022679"/>
    </source>
</evidence>
<gene>
    <name evidence="5" type="ORF">H8E29_12310</name>
</gene>
<dbReference type="InterPro" id="IPR028345">
    <property type="entry name" value="Antibiotic_NAT-like"/>
</dbReference>
<dbReference type="PANTHER" id="PTHR11104">
    <property type="entry name" value="AMINOGLYCOSIDE N3-ACETYLTRANSFERASE"/>
    <property type="match status" value="1"/>
</dbReference>
<organism evidence="5 6">
    <name type="scientific">Candidatus Desulfolinea nitratireducens</name>
    <dbReference type="NCBI Taxonomy" id="2841698"/>
    <lineage>
        <taxon>Bacteria</taxon>
        <taxon>Bacillati</taxon>
        <taxon>Chloroflexota</taxon>
        <taxon>Anaerolineae</taxon>
        <taxon>Anaerolineales</taxon>
        <taxon>Anaerolineales incertae sedis</taxon>
        <taxon>Candidatus Desulfolinea</taxon>
    </lineage>
</organism>
<evidence type="ECO:0000256" key="1">
    <source>
        <dbReference type="ARBA" id="ARBA00006383"/>
    </source>
</evidence>
<name>A0A8J6TJY2_9CHLR</name>
<keyword evidence="4" id="KW-0046">Antibiotic resistance</keyword>
<evidence type="ECO:0000256" key="3">
    <source>
        <dbReference type="ARBA" id="ARBA00023315"/>
    </source>
</evidence>
<dbReference type="Proteomes" id="UP000614469">
    <property type="component" value="Unassembled WGS sequence"/>
</dbReference>
<keyword evidence="2 4" id="KW-0808">Transferase</keyword>
<comment type="catalytic activity">
    <reaction evidence="4">
        <text>a 2-deoxystreptamine antibiotic + acetyl-CoA = an N(3)-acetyl-2-deoxystreptamine antibiotic + CoA + H(+)</text>
        <dbReference type="Rhea" id="RHEA:12665"/>
        <dbReference type="ChEBI" id="CHEBI:15378"/>
        <dbReference type="ChEBI" id="CHEBI:57287"/>
        <dbReference type="ChEBI" id="CHEBI:57288"/>
        <dbReference type="ChEBI" id="CHEBI:57921"/>
        <dbReference type="ChEBI" id="CHEBI:77452"/>
        <dbReference type="EC" id="2.3.1.81"/>
    </reaction>
</comment>
<comment type="similarity">
    <text evidence="1 4">Belongs to the antibiotic N-acetyltransferase family.</text>
</comment>
<proteinExistence type="inferred from homology"/>
<reference evidence="5 6" key="1">
    <citation type="submission" date="2020-08" db="EMBL/GenBank/DDBJ databases">
        <title>Bridging the membrane lipid divide: bacteria of the FCB group superphylum have the potential to synthesize archaeal ether lipids.</title>
        <authorList>
            <person name="Villanueva L."/>
            <person name="Von Meijenfeldt F.A.B."/>
            <person name="Westbye A.B."/>
            <person name="Yadav S."/>
            <person name="Hopmans E.C."/>
            <person name="Dutilh B.E."/>
            <person name="Sinninghe Damste J.S."/>
        </authorList>
    </citation>
    <scope>NUCLEOTIDE SEQUENCE [LARGE SCALE GENOMIC DNA]</scope>
    <source>
        <strain evidence="5">NIOZ-UU36</strain>
    </source>
</reference>
<dbReference type="Pfam" id="PF02522">
    <property type="entry name" value="Antibiotic_NAT"/>
    <property type="match status" value="1"/>
</dbReference>
<evidence type="ECO:0000256" key="4">
    <source>
        <dbReference type="RuleBase" id="RU365031"/>
    </source>
</evidence>
<dbReference type="EC" id="2.3.1.-" evidence="4"/>
<evidence type="ECO:0000313" key="6">
    <source>
        <dbReference type="Proteomes" id="UP000614469"/>
    </source>
</evidence>
<evidence type="ECO:0000313" key="5">
    <source>
        <dbReference type="EMBL" id="MBC8336042.1"/>
    </source>
</evidence>
<dbReference type="PANTHER" id="PTHR11104:SF0">
    <property type="entry name" value="SPBETA PROPHAGE-DERIVED AMINOGLYCOSIDE N(3')-ACETYLTRANSFERASE-LIKE PROTEIN YOKD"/>
    <property type="match status" value="1"/>
</dbReference>